<evidence type="ECO:0000259" key="3">
    <source>
        <dbReference type="PROSITE" id="PS51782"/>
    </source>
</evidence>
<dbReference type="InterPro" id="IPR011055">
    <property type="entry name" value="Dup_hybrid_motif"/>
</dbReference>
<dbReference type="AlphaFoldDB" id="A0A176K0J7"/>
<evidence type="ECO:0000313" key="5">
    <source>
        <dbReference type="Proteomes" id="UP000077339"/>
    </source>
</evidence>
<dbReference type="CDD" id="cd00118">
    <property type="entry name" value="LysM"/>
    <property type="match status" value="2"/>
</dbReference>
<dbReference type="Pfam" id="PF01476">
    <property type="entry name" value="LysM"/>
    <property type="match status" value="2"/>
</dbReference>
<dbReference type="OrthoDB" id="9814460at2"/>
<keyword evidence="2" id="KW-0812">Transmembrane</keyword>
<dbReference type="Gene3D" id="3.10.350.10">
    <property type="entry name" value="LysM domain"/>
    <property type="match status" value="2"/>
</dbReference>
<protein>
    <submittedName>
        <fullName evidence="4">Peptidoglycan-binding protein</fullName>
    </submittedName>
</protein>
<dbReference type="GO" id="GO:0004222">
    <property type="term" value="F:metalloendopeptidase activity"/>
    <property type="evidence" value="ECO:0007669"/>
    <property type="project" value="TreeGrafter"/>
</dbReference>
<dbReference type="RefSeq" id="WP_068347818.1">
    <property type="nucleotide sequence ID" value="NZ_JFHK01000015.1"/>
</dbReference>
<evidence type="ECO:0000256" key="2">
    <source>
        <dbReference type="SAM" id="Phobius"/>
    </source>
</evidence>
<dbReference type="STRING" id="1453497.AT15_00990"/>
<feature type="transmembrane region" description="Helical" evidence="2">
    <location>
        <begin position="7"/>
        <end position="26"/>
    </location>
</feature>
<dbReference type="PATRIC" id="fig|1453497.3.peg.208"/>
<comment type="caution">
    <text evidence="4">The sequence shown here is derived from an EMBL/GenBank/DDBJ whole genome shotgun (WGS) entry which is preliminary data.</text>
</comment>
<dbReference type="Proteomes" id="UP000077339">
    <property type="component" value="Unassembled WGS sequence"/>
</dbReference>
<dbReference type="Pfam" id="PF01551">
    <property type="entry name" value="Peptidase_M23"/>
    <property type="match status" value="1"/>
</dbReference>
<keyword evidence="5" id="KW-1185">Reference proteome</keyword>
<dbReference type="SUPFAM" id="SSF51261">
    <property type="entry name" value="Duplicated hybrid motif"/>
    <property type="match status" value="1"/>
</dbReference>
<name>A0A176K0J7_9BACT</name>
<dbReference type="PROSITE" id="PS51782">
    <property type="entry name" value="LYSM"/>
    <property type="match status" value="2"/>
</dbReference>
<evidence type="ECO:0000256" key="1">
    <source>
        <dbReference type="ARBA" id="ARBA00022729"/>
    </source>
</evidence>
<dbReference type="PANTHER" id="PTHR21666:SF289">
    <property type="entry name" value="L-ALA--D-GLU ENDOPEPTIDASE"/>
    <property type="match status" value="1"/>
</dbReference>
<sequence>MSIRSLFLLLVAVVIVSITGFSYILITYTIHQGDTLYSIAVEHNLHVSTILDFNDIEDPKSLKIGEKIVFPQPDGLLYEVKSGENLSYIAKLFFAPVEDIIKANNIKNGDIIVPGQKLFIPMDSVNKYDYEPIERPFRWPVYGIISSNYGWRIHPITGKLAFHTGLDIAAPMGAPIFAADDGYVTFAGLNGGYGYMVEIQHDNGMVTRYGHMSHISVYVGQRVFMGSLLGRIGATGLATGPHVHFEVRDNEYRTVDPLSTLPARDLMYVIRGYEEGNTDAGGK</sequence>
<keyword evidence="1" id="KW-0732">Signal</keyword>
<dbReference type="InterPro" id="IPR018392">
    <property type="entry name" value="LysM"/>
</dbReference>
<evidence type="ECO:0000313" key="4">
    <source>
        <dbReference type="EMBL" id="OAA30122.1"/>
    </source>
</evidence>
<reference evidence="4 5" key="1">
    <citation type="submission" date="2014-02" db="EMBL/GenBank/DDBJ databases">
        <title>Kosmotoga genome sequencing.</title>
        <authorList>
            <person name="Pollo S.M."/>
            <person name="Charchuk R."/>
            <person name="Nesbo C.L."/>
        </authorList>
    </citation>
    <scope>NUCLEOTIDE SEQUENCE [LARGE SCALE GENOMIC DNA]</scope>
    <source>
        <strain evidence="4 5">S304</strain>
    </source>
</reference>
<keyword evidence="2" id="KW-1133">Transmembrane helix</keyword>
<dbReference type="PANTHER" id="PTHR21666">
    <property type="entry name" value="PEPTIDASE-RELATED"/>
    <property type="match status" value="1"/>
</dbReference>
<organism evidence="4 5">
    <name type="scientific">Kosmotoga arenicorallina S304</name>
    <dbReference type="NCBI Taxonomy" id="1453497"/>
    <lineage>
        <taxon>Bacteria</taxon>
        <taxon>Thermotogati</taxon>
        <taxon>Thermotogota</taxon>
        <taxon>Thermotogae</taxon>
        <taxon>Kosmotogales</taxon>
        <taxon>Kosmotogaceae</taxon>
        <taxon>Kosmotoga</taxon>
    </lineage>
</organism>
<keyword evidence="2" id="KW-0472">Membrane</keyword>
<accession>A0A176K0J7</accession>
<dbReference type="InterPro" id="IPR050570">
    <property type="entry name" value="Cell_wall_metabolism_enzyme"/>
</dbReference>
<dbReference type="Gene3D" id="2.70.70.10">
    <property type="entry name" value="Glucose Permease (Domain IIA)"/>
    <property type="match status" value="1"/>
</dbReference>
<gene>
    <name evidence="4" type="ORF">AT15_00990</name>
</gene>
<dbReference type="EMBL" id="JFHK01000015">
    <property type="protein sequence ID" value="OAA30122.1"/>
    <property type="molecule type" value="Genomic_DNA"/>
</dbReference>
<dbReference type="InterPro" id="IPR016047">
    <property type="entry name" value="M23ase_b-sheet_dom"/>
</dbReference>
<feature type="domain" description="LysM" evidence="3">
    <location>
        <begin position="26"/>
        <end position="70"/>
    </location>
</feature>
<dbReference type="InterPro" id="IPR036779">
    <property type="entry name" value="LysM_dom_sf"/>
</dbReference>
<feature type="domain" description="LysM" evidence="3">
    <location>
        <begin position="76"/>
        <end position="120"/>
    </location>
</feature>
<dbReference type="SMART" id="SM00257">
    <property type="entry name" value="LysM"/>
    <property type="match status" value="2"/>
</dbReference>
<dbReference type="CDD" id="cd12797">
    <property type="entry name" value="M23_peptidase"/>
    <property type="match status" value="1"/>
</dbReference>
<proteinExistence type="predicted"/>